<dbReference type="FunFam" id="1.10.10.10:FF:000001">
    <property type="entry name" value="LysR family transcriptional regulator"/>
    <property type="match status" value="1"/>
</dbReference>
<evidence type="ECO:0000256" key="1">
    <source>
        <dbReference type="ARBA" id="ARBA00009437"/>
    </source>
</evidence>
<dbReference type="PRINTS" id="PR00039">
    <property type="entry name" value="HTHLYSR"/>
</dbReference>
<dbReference type="SUPFAM" id="SSF46785">
    <property type="entry name" value="Winged helix' DNA-binding domain"/>
    <property type="match status" value="1"/>
</dbReference>
<dbReference type="InterPro" id="IPR005119">
    <property type="entry name" value="LysR_subst-bd"/>
</dbReference>
<dbReference type="Pfam" id="PF00126">
    <property type="entry name" value="HTH_1"/>
    <property type="match status" value="1"/>
</dbReference>
<dbReference type="CDD" id="cd05466">
    <property type="entry name" value="PBP2_LTTR_substrate"/>
    <property type="match status" value="1"/>
</dbReference>
<dbReference type="InterPro" id="IPR036390">
    <property type="entry name" value="WH_DNA-bd_sf"/>
</dbReference>
<dbReference type="InterPro" id="IPR000847">
    <property type="entry name" value="LysR_HTH_N"/>
</dbReference>
<reference evidence="6 7" key="1">
    <citation type="submission" date="2018-11" db="EMBL/GenBank/DDBJ databases">
        <title>Novel Erysipelotrichaceae bacterium isolated from small intestine of a swine.</title>
        <authorList>
            <person name="Kim J.S."/>
            <person name="Choe H."/>
            <person name="Lee Y.R."/>
            <person name="Kim K.M."/>
            <person name="Park D.S."/>
        </authorList>
    </citation>
    <scope>NUCLEOTIDE SEQUENCE [LARGE SCALE GENOMIC DNA]</scope>
    <source>
        <strain evidence="6 7">SG0102</strain>
    </source>
</reference>
<dbReference type="PANTHER" id="PTHR30126:SF64">
    <property type="entry name" value="HTH-TYPE TRANSCRIPTIONAL REGULATOR CITR"/>
    <property type="match status" value="1"/>
</dbReference>
<dbReference type="KEGG" id="ebm:SG0102_12500"/>
<dbReference type="RefSeq" id="WP_125119201.1">
    <property type="nucleotide sequence ID" value="NZ_AP019309.1"/>
</dbReference>
<evidence type="ECO:0000256" key="4">
    <source>
        <dbReference type="ARBA" id="ARBA00023163"/>
    </source>
</evidence>
<accession>A0A3G9J6F6</accession>
<keyword evidence="4" id="KW-0804">Transcription</keyword>
<dbReference type="Pfam" id="PF03466">
    <property type="entry name" value="LysR_substrate"/>
    <property type="match status" value="1"/>
</dbReference>
<dbReference type="GO" id="GO:0003700">
    <property type="term" value="F:DNA-binding transcription factor activity"/>
    <property type="evidence" value="ECO:0007669"/>
    <property type="project" value="InterPro"/>
</dbReference>
<keyword evidence="7" id="KW-1185">Reference proteome</keyword>
<dbReference type="InterPro" id="IPR036388">
    <property type="entry name" value="WH-like_DNA-bd_sf"/>
</dbReference>
<comment type="similarity">
    <text evidence="1">Belongs to the LysR transcriptional regulatory family.</text>
</comment>
<evidence type="ECO:0000313" key="7">
    <source>
        <dbReference type="Proteomes" id="UP000268059"/>
    </source>
</evidence>
<dbReference type="Gene3D" id="1.10.10.10">
    <property type="entry name" value="Winged helix-like DNA-binding domain superfamily/Winged helix DNA-binding domain"/>
    <property type="match status" value="1"/>
</dbReference>
<dbReference type="FunCoup" id="A0A3G9J6F6">
    <property type="interactions" value="186"/>
</dbReference>
<dbReference type="PROSITE" id="PS50931">
    <property type="entry name" value="HTH_LYSR"/>
    <property type="match status" value="1"/>
</dbReference>
<dbReference type="InParanoid" id="A0A3G9J6F6"/>
<dbReference type="Gene3D" id="3.40.190.290">
    <property type="match status" value="1"/>
</dbReference>
<evidence type="ECO:0000256" key="3">
    <source>
        <dbReference type="ARBA" id="ARBA00023125"/>
    </source>
</evidence>
<dbReference type="OrthoDB" id="9778774at2"/>
<dbReference type="PANTHER" id="PTHR30126">
    <property type="entry name" value="HTH-TYPE TRANSCRIPTIONAL REGULATOR"/>
    <property type="match status" value="1"/>
</dbReference>
<evidence type="ECO:0000313" key="6">
    <source>
        <dbReference type="EMBL" id="BBH26316.1"/>
    </source>
</evidence>
<organism evidence="6 7">
    <name type="scientific">Intestinibaculum porci</name>
    <dbReference type="NCBI Taxonomy" id="2487118"/>
    <lineage>
        <taxon>Bacteria</taxon>
        <taxon>Bacillati</taxon>
        <taxon>Bacillota</taxon>
        <taxon>Erysipelotrichia</taxon>
        <taxon>Erysipelotrichales</taxon>
        <taxon>Erysipelotrichaceae</taxon>
        <taxon>Intestinibaculum</taxon>
    </lineage>
</organism>
<dbReference type="SUPFAM" id="SSF53850">
    <property type="entry name" value="Periplasmic binding protein-like II"/>
    <property type="match status" value="1"/>
</dbReference>
<keyword evidence="2" id="KW-0805">Transcription regulation</keyword>
<name>A0A3G9J6F6_9FIRM</name>
<protein>
    <submittedName>
        <fullName evidence="6">LysR family transcriptional regulator</fullName>
    </submittedName>
</protein>
<gene>
    <name evidence="6" type="ORF">SG0102_12500</name>
</gene>
<sequence length="291" mass="32973">MNTKLDQYRIFNEAAQALSFSKAAKNLYISQSAISQTITALEKELDTTLFVRHAKGVSLTKEGRLLYQETAQALSLIEKAENNLINLKELKGGDFVIGAPDTLCVHYLTPYLVKFRERYPLVHVRVVNGTSLETIKRLKSGQLDLAFVNLPFDDEAIITKPCLTVHDIFVSGHPDDHLYSYKELSHKKLIMLERLSNSRRYVDHIFAKEGIHLSPEMELGAHELLLNFAKNDLGISVVIKEFSQMMLDHQEIYELHLEKPLPERSIGYAYASRLSLSQAASKFIELLNNAA</sequence>
<dbReference type="AlphaFoldDB" id="A0A3G9J6F6"/>
<evidence type="ECO:0000256" key="2">
    <source>
        <dbReference type="ARBA" id="ARBA00023015"/>
    </source>
</evidence>
<dbReference type="GO" id="GO:0000976">
    <property type="term" value="F:transcription cis-regulatory region binding"/>
    <property type="evidence" value="ECO:0007669"/>
    <property type="project" value="TreeGrafter"/>
</dbReference>
<feature type="domain" description="HTH lysR-type" evidence="5">
    <location>
        <begin position="1"/>
        <end position="60"/>
    </location>
</feature>
<proteinExistence type="inferred from homology"/>
<dbReference type="Proteomes" id="UP000268059">
    <property type="component" value="Chromosome"/>
</dbReference>
<keyword evidence="3" id="KW-0238">DNA-binding</keyword>
<dbReference type="EMBL" id="AP019309">
    <property type="protein sequence ID" value="BBH26316.1"/>
    <property type="molecule type" value="Genomic_DNA"/>
</dbReference>
<evidence type="ECO:0000259" key="5">
    <source>
        <dbReference type="PROSITE" id="PS50931"/>
    </source>
</evidence>